<dbReference type="SUPFAM" id="SSF51658">
    <property type="entry name" value="Xylose isomerase-like"/>
    <property type="match status" value="1"/>
</dbReference>
<dbReference type="InterPro" id="IPR050312">
    <property type="entry name" value="IolE/XylAMocC-like"/>
</dbReference>
<proteinExistence type="predicted"/>
<dbReference type="AlphaFoldDB" id="A0A6B1DNW2"/>
<dbReference type="Pfam" id="PF01261">
    <property type="entry name" value="AP_endonuc_2"/>
    <property type="match status" value="1"/>
</dbReference>
<evidence type="ECO:0000259" key="1">
    <source>
        <dbReference type="Pfam" id="PF01261"/>
    </source>
</evidence>
<dbReference type="Gene3D" id="3.20.20.150">
    <property type="entry name" value="Divalent-metal-dependent TIM barrel enzymes"/>
    <property type="match status" value="1"/>
</dbReference>
<dbReference type="InterPro" id="IPR013022">
    <property type="entry name" value="Xyl_isomerase-like_TIM-brl"/>
</dbReference>
<feature type="domain" description="Xylose isomerase-like TIM barrel" evidence="1">
    <location>
        <begin position="30"/>
        <end position="269"/>
    </location>
</feature>
<accession>A0A6B1DNW2</accession>
<dbReference type="PANTHER" id="PTHR12110">
    <property type="entry name" value="HYDROXYPYRUVATE ISOMERASE"/>
    <property type="match status" value="1"/>
</dbReference>
<dbReference type="EMBL" id="VXPY01000013">
    <property type="protein sequence ID" value="MYD89118.1"/>
    <property type="molecule type" value="Genomic_DNA"/>
</dbReference>
<protein>
    <submittedName>
        <fullName evidence="2">TIM barrel protein</fullName>
    </submittedName>
</protein>
<organism evidence="2">
    <name type="scientific">Caldilineaceae bacterium SB0662_bin_9</name>
    <dbReference type="NCBI Taxonomy" id="2605258"/>
    <lineage>
        <taxon>Bacteria</taxon>
        <taxon>Bacillati</taxon>
        <taxon>Chloroflexota</taxon>
        <taxon>Caldilineae</taxon>
        <taxon>Caldilineales</taxon>
        <taxon>Caldilineaceae</taxon>
    </lineage>
</organism>
<reference evidence="2" key="1">
    <citation type="submission" date="2019-09" db="EMBL/GenBank/DDBJ databases">
        <title>Characterisation of the sponge microbiome using genome-centric metagenomics.</title>
        <authorList>
            <person name="Engelberts J.P."/>
            <person name="Robbins S.J."/>
            <person name="De Goeij J.M."/>
            <person name="Aranda M."/>
            <person name="Bell S.C."/>
            <person name="Webster N.S."/>
        </authorList>
    </citation>
    <scope>NUCLEOTIDE SEQUENCE</scope>
    <source>
        <strain evidence="2">SB0662_bin_9</strain>
    </source>
</reference>
<comment type="caution">
    <text evidence="2">The sequence shown here is derived from an EMBL/GenBank/DDBJ whole genome shotgun (WGS) entry which is preliminary data.</text>
</comment>
<gene>
    <name evidence="2" type="ORF">F4Y08_02095</name>
</gene>
<sequence>MYLSLSVRVAESFTNKRISTVPLADIATTANEAGYRALCMRASVVGMADAPSRQTEVLATVKRTGLSVSMVTPDFAVPENSPEGPGVLRNIEPALDLCERLECDLIRVCLKEQSDIEAARLASDKARERGIRLAHQCHTQSLFETIEGCLDVCSRVDRPNFGLIYEPANLALCGEPYGPEAIERLAEVIFNVYLQNHTPDPQGTLMMDTWSQGRIPTTLHRFTDPGGIDMPAVILGLEGIDYTGSVTLHHTQLDVVSPLEAAADSAGFLLALMASG</sequence>
<name>A0A6B1DNW2_9CHLR</name>
<evidence type="ECO:0000313" key="2">
    <source>
        <dbReference type="EMBL" id="MYD89118.1"/>
    </source>
</evidence>
<dbReference type="InterPro" id="IPR036237">
    <property type="entry name" value="Xyl_isomerase-like_sf"/>
</dbReference>